<gene>
    <name evidence="1" type="ORF">LMI_0924</name>
    <name evidence="2" type="ORF">SAMN02982997_02137</name>
</gene>
<proteinExistence type="predicted"/>
<dbReference type="PATRIC" id="fig|451.8.peg.241"/>
<name>A0A098GE22_LEGMI</name>
<dbReference type="RefSeq" id="WP_045098686.1">
    <property type="nucleotide sequence ID" value="NZ_CP020614.1"/>
</dbReference>
<evidence type="ECO:0000313" key="3">
    <source>
        <dbReference type="Proteomes" id="UP000032414"/>
    </source>
</evidence>
<evidence type="ECO:0000313" key="1">
    <source>
        <dbReference type="EMBL" id="CEG60242.1"/>
    </source>
</evidence>
<dbReference type="AlphaFoldDB" id="A0A098GE22"/>
<dbReference type="EMBL" id="FMVN01000010">
    <property type="protein sequence ID" value="SCY57974.1"/>
    <property type="molecule type" value="Genomic_DNA"/>
</dbReference>
<dbReference type="EMBL" id="LN614830">
    <property type="protein sequence ID" value="CEG60242.1"/>
    <property type="molecule type" value="Genomic_DNA"/>
</dbReference>
<dbReference type="Proteomes" id="UP000032414">
    <property type="component" value="Chromosome I"/>
</dbReference>
<keyword evidence="4" id="KW-1185">Reference proteome</keyword>
<accession>A0A098GE22</accession>
<reference evidence="3" key="1">
    <citation type="submission" date="2014-09" db="EMBL/GenBank/DDBJ databases">
        <authorList>
            <person name="Gomez-Valero L."/>
        </authorList>
    </citation>
    <scope>NUCLEOTIDE SEQUENCE [LARGE SCALE GENOMIC DNA]</scope>
    <source>
        <strain evidence="3">ATCC33218</strain>
    </source>
</reference>
<reference evidence="1" key="2">
    <citation type="submission" date="2014-09" db="EMBL/GenBank/DDBJ databases">
        <authorList>
            <person name="GOMEZ-VALERO Laura"/>
        </authorList>
    </citation>
    <scope>NUCLEOTIDE SEQUENCE</scope>
    <source>
        <strain evidence="1">ATCC33218</strain>
    </source>
</reference>
<organism evidence="1 3">
    <name type="scientific">Legionella micdadei</name>
    <name type="common">Tatlockia micdadei</name>
    <dbReference type="NCBI Taxonomy" id="451"/>
    <lineage>
        <taxon>Bacteria</taxon>
        <taxon>Pseudomonadati</taxon>
        <taxon>Pseudomonadota</taxon>
        <taxon>Gammaproteobacteria</taxon>
        <taxon>Legionellales</taxon>
        <taxon>Legionellaceae</taxon>
        <taxon>Legionella</taxon>
    </lineage>
</organism>
<dbReference type="Proteomes" id="UP000182998">
    <property type="component" value="Unassembled WGS sequence"/>
</dbReference>
<evidence type="ECO:0000313" key="4">
    <source>
        <dbReference type="Proteomes" id="UP000182998"/>
    </source>
</evidence>
<dbReference type="KEGG" id="tmc:LMI_0924"/>
<protein>
    <submittedName>
        <fullName evidence="1">Uncharacterized protein</fullName>
    </submittedName>
</protein>
<dbReference type="HOGENOM" id="CLU_885459_0_0_6"/>
<evidence type="ECO:0000313" key="2">
    <source>
        <dbReference type="EMBL" id="SCY57974.1"/>
    </source>
</evidence>
<sequence>MQEKFDKSVSIFDLFFSMDYNSVEKDDYFDFIIQPENWSRLIDNIYPIRQLVQKFPERKDGLYRLIIQPENWLPLVTHASTLVTLVNLFPERKDELYEVATRPDNWSQLVARSKLTQRGFNPKYEVSKILAIFPEKRNELYQFIIESDNWSQLKISSLIELFPERTTELYQLIVQSRNREQLITSLLDIESMADNFSDKENFFDFIIQSGVLIPLINNSNDLSRLSSIFPKCEMFKKSTVEEVVAKLERLKRPEEKAYTQGALVGLFENRLPAEVSHYIGGFLNRKAGGEVSLVNKAAASLAQEEQERARSLTP</sequence>
<reference evidence="2 4" key="3">
    <citation type="submission" date="2016-10" db="EMBL/GenBank/DDBJ databases">
        <authorList>
            <person name="Varghese N."/>
            <person name="Submissions S."/>
        </authorList>
    </citation>
    <scope>NUCLEOTIDE SEQUENCE [LARGE SCALE GENOMIC DNA]</scope>
    <source>
        <strain evidence="2 4">ATCC 33218</strain>
    </source>
</reference>